<reference evidence="1" key="1">
    <citation type="submission" date="2019-04" db="EMBL/GenBank/DDBJ databases">
        <title>Friends and foes A comparative genomics study of 23 Aspergillus species from section Flavi.</title>
        <authorList>
            <consortium name="DOE Joint Genome Institute"/>
            <person name="Kjaerbolling I."/>
            <person name="Vesth T."/>
            <person name="Frisvad J.C."/>
            <person name="Nybo J.L."/>
            <person name="Theobald S."/>
            <person name="Kildgaard S."/>
            <person name="Isbrandt T."/>
            <person name="Kuo A."/>
            <person name="Sato A."/>
            <person name="Lyhne E.K."/>
            <person name="Kogle M.E."/>
            <person name="Wiebenga A."/>
            <person name="Kun R.S."/>
            <person name="Lubbers R.J."/>
            <person name="Makela M.R."/>
            <person name="Barry K."/>
            <person name="Chovatia M."/>
            <person name="Clum A."/>
            <person name="Daum C."/>
            <person name="Haridas S."/>
            <person name="He G."/>
            <person name="LaButti K."/>
            <person name="Lipzen A."/>
            <person name="Mondo S."/>
            <person name="Riley R."/>
            <person name="Salamov A."/>
            <person name="Simmons B.A."/>
            <person name="Magnuson J.K."/>
            <person name="Henrissat B."/>
            <person name="Mortensen U.H."/>
            <person name="Larsen T.O."/>
            <person name="Devries R.P."/>
            <person name="Grigoriev I.V."/>
            <person name="Machida M."/>
            <person name="Baker S.E."/>
            <person name="Andersen M.R."/>
        </authorList>
    </citation>
    <scope>NUCLEOTIDE SEQUENCE</scope>
    <source>
        <strain evidence="1">CBS 117612</strain>
    </source>
</reference>
<dbReference type="EMBL" id="ML737196">
    <property type="protein sequence ID" value="KAE8336371.1"/>
    <property type="molecule type" value="Genomic_DNA"/>
</dbReference>
<protein>
    <submittedName>
        <fullName evidence="1">Uncharacterized protein</fullName>
    </submittedName>
</protein>
<accession>A0A5N6XT89</accession>
<name>A0A5N6XT89_9EURO</name>
<gene>
    <name evidence="1" type="ORF">BDV24DRAFT_141893</name>
</gene>
<sequence>MGLSMETIIPGSGLGQSRDGIVRLLMLDFTVRAGITTPHVREDSRLRVPKGKNTSGPCPCRDCDERSGNIDSCLSVCVCVCATGSHGSIRRWRGKVVSNDIHFFLFA</sequence>
<organism evidence="1">
    <name type="scientific">Aspergillus arachidicola</name>
    <dbReference type="NCBI Taxonomy" id="656916"/>
    <lineage>
        <taxon>Eukaryota</taxon>
        <taxon>Fungi</taxon>
        <taxon>Dikarya</taxon>
        <taxon>Ascomycota</taxon>
        <taxon>Pezizomycotina</taxon>
        <taxon>Eurotiomycetes</taxon>
        <taxon>Eurotiomycetidae</taxon>
        <taxon>Eurotiales</taxon>
        <taxon>Aspergillaceae</taxon>
        <taxon>Aspergillus</taxon>
        <taxon>Aspergillus subgen. Circumdati</taxon>
    </lineage>
</organism>
<evidence type="ECO:0000313" key="1">
    <source>
        <dbReference type="EMBL" id="KAE8336371.1"/>
    </source>
</evidence>
<dbReference type="Proteomes" id="UP000325558">
    <property type="component" value="Unassembled WGS sequence"/>
</dbReference>
<proteinExistence type="predicted"/>
<dbReference type="AlphaFoldDB" id="A0A5N6XT89"/>